<dbReference type="EMBL" id="GBRH01260247">
    <property type="protein sequence ID" value="JAD37648.1"/>
    <property type="molecule type" value="Transcribed_RNA"/>
</dbReference>
<name>A0A0A8ZJ13_ARUDO</name>
<reference evidence="1" key="1">
    <citation type="submission" date="2014-09" db="EMBL/GenBank/DDBJ databases">
        <authorList>
            <person name="Magalhaes I.L.F."/>
            <person name="Oliveira U."/>
            <person name="Santos F.R."/>
            <person name="Vidigal T.H.D.A."/>
            <person name="Brescovit A.D."/>
            <person name="Santos A.J."/>
        </authorList>
    </citation>
    <scope>NUCLEOTIDE SEQUENCE</scope>
    <source>
        <tissue evidence="1">Shoot tissue taken approximately 20 cm above the soil surface</tissue>
    </source>
</reference>
<accession>A0A0A8ZJ13</accession>
<evidence type="ECO:0000313" key="1">
    <source>
        <dbReference type="EMBL" id="JAD37648.1"/>
    </source>
</evidence>
<protein>
    <submittedName>
        <fullName evidence="1">Uncharacterized protein</fullName>
    </submittedName>
</protein>
<reference evidence="1" key="2">
    <citation type="journal article" date="2015" name="Data Brief">
        <title>Shoot transcriptome of the giant reed, Arundo donax.</title>
        <authorList>
            <person name="Barrero R.A."/>
            <person name="Guerrero F.D."/>
            <person name="Moolhuijzen P."/>
            <person name="Goolsby J.A."/>
            <person name="Tidwell J."/>
            <person name="Bellgard S.E."/>
            <person name="Bellgard M.I."/>
        </authorList>
    </citation>
    <scope>NUCLEOTIDE SEQUENCE</scope>
    <source>
        <tissue evidence="1">Shoot tissue taken approximately 20 cm above the soil surface</tissue>
    </source>
</reference>
<dbReference type="AlphaFoldDB" id="A0A0A8ZJ13"/>
<proteinExistence type="predicted"/>
<organism evidence="1">
    <name type="scientific">Arundo donax</name>
    <name type="common">Giant reed</name>
    <name type="synonym">Donax arundinaceus</name>
    <dbReference type="NCBI Taxonomy" id="35708"/>
    <lineage>
        <taxon>Eukaryota</taxon>
        <taxon>Viridiplantae</taxon>
        <taxon>Streptophyta</taxon>
        <taxon>Embryophyta</taxon>
        <taxon>Tracheophyta</taxon>
        <taxon>Spermatophyta</taxon>
        <taxon>Magnoliopsida</taxon>
        <taxon>Liliopsida</taxon>
        <taxon>Poales</taxon>
        <taxon>Poaceae</taxon>
        <taxon>PACMAD clade</taxon>
        <taxon>Arundinoideae</taxon>
        <taxon>Arundineae</taxon>
        <taxon>Arundo</taxon>
    </lineage>
</organism>
<sequence length="36" mass="3927">MNDDVKSCAALIVCRHCISNGAFPLLDFLKSSCLKL</sequence>